<dbReference type="Proteomes" id="UP000028666">
    <property type="component" value="Segment"/>
</dbReference>
<proteinExistence type="predicted"/>
<dbReference type="KEGG" id="vg:22112283"/>
<protein>
    <submittedName>
        <fullName evidence="1">Uncharacterized protein</fullName>
    </submittedName>
</protein>
<sequence>MTITEWMENFTAAVASRQYNIYNTQTIKALKKAADSLPAEEFVDKAKQLFLPYEQSNISCSSLTGHYHPNSARALWLALDTIAAPVTGRMVSEDGAPLIGEDEKQLVAEGNTPQ</sequence>
<dbReference type="EMBL" id="KJ858521">
    <property type="protein sequence ID" value="AII26781.1"/>
    <property type="molecule type" value="Genomic_DNA"/>
</dbReference>
<gene>
    <name evidence="1" type="ORF">AH6C_027</name>
</gene>
<keyword evidence="2" id="KW-1185">Reference proteome</keyword>
<dbReference type="GeneID" id="22112283"/>
<reference evidence="1 2" key="1">
    <citation type="submission" date="2014-05" db="EMBL/GenBank/DDBJ databases">
        <title>Complete genome sequence of Aeromonas bacteriophage pAh6-C.</title>
        <authorList>
            <person name="Jun J.W."/>
            <person name="Park S.C."/>
        </authorList>
    </citation>
    <scope>NUCLEOTIDE SEQUENCE [LARGE SCALE GENOMIC DNA]</scope>
</reference>
<dbReference type="RefSeq" id="YP_009103361.1">
    <property type="nucleotide sequence ID" value="NC_025459.1"/>
</dbReference>
<organism evidence="1 2">
    <name type="scientific">Aeromonas phage pAh6-C</name>
    <dbReference type="NCBI Taxonomy" id="1505227"/>
    <lineage>
        <taxon>Viruses</taxon>
        <taxon>Duplodnaviria</taxon>
        <taxon>Heunggongvirae</taxon>
        <taxon>Uroviricota</taxon>
        <taxon>Caudoviricetes</taxon>
        <taxon>Chaseviridae</taxon>
        <taxon>Nefertitivirinae</taxon>
        <taxon>Pahsextavirus</taxon>
        <taxon>Pahsextavirus pAh6C</taxon>
    </lineage>
</organism>
<accession>A0A076G3N8</accession>
<evidence type="ECO:0000313" key="1">
    <source>
        <dbReference type="EMBL" id="AII26781.1"/>
    </source>
</evidence>
<name>A0A076G3N8_9CAUD</name>
<evidence type="ECO:0000313" key="2">
    <source>
        <dbReference type="Proteomes" id="UP000028666"/>
    </source>
</evidence>